<organism evidence="3 4">
    <name type="scientific">Leptospira interrogans serovar Copenhageni str. LT2050</name>
    <dbReference type="NCBI Taxonomy" id="1001598"/>
    <lineage>
        <taxon>Bacteria</taxon>
        <taxon>Pseudomonadati</taxon>
        <taxon>Spirochaetota</taxon>
        <taxon>Spirochaetia</taxon>
        <taxon>Leptospirales</taxon>
        <taxon>Leptospiraceae</taxon>
        <taxon>Leptospira</taxon>
    </lineage>
</organism>
<gene>
    <name evidence="3" type="ORF">LEP1GSC150_0876</name>
</gene>
<evidence type="ECO:0000256" key="1">
    <source>
        <dbReference type="ARBA" id="ARBA00001966"/>
    </source>
</evidence>
<comment type="caution">
    <text evidence="3">The sequence shown here is derived from an EMBL/GenBank/DDBJ whole genome shotgun (WGS) entry which is preliminary data.</text>
</comment>
<dbReference type="Proteomes" id="UP000011778">
    <property type="component" value="Unassembled WGS sequence"/>
</dbReference>
<evidence type="ECO:0000313" key="4">
    <source>
        <dbReference type="Proteomes" id="UP000011778"/>
    </source>
</evidence>
<dbReference type="PANTHER" id="PTHR39163">
    <property type="entry name" value="FERREDOXIN"/>
    <property type="match status" value="1"/>
</dbReference>
<comment type="cofactor">
    <cofactor evidence="1">
        <name>[4Fe-4S] cluster</name>
        <dbReference type="ChEBI" id="CHEBI:49883"/>
    </cofactor>
</comment>
<protein>
    <submittedName>
        <fullName evidence="3">4Fe-4S single cluster domain protein</fullName>
    </submittedName>
</protein>
<evidence type="ECO:0000259" key="2">
    <source>
        <dbReference type="PROSITE" id="PS51379"/>
    </source>
</evidence>
<evidence type="ECO:0000313" key="3">
    <source>
        <dbReference type="EMBL" id="EMG19074.1"/>
    </source>
</evidence>
<dbReference type="PANTHER" id="PTHR39163:SF1">
    <property type="entry name" value="FERREDOXIN"/>
    <property type="match status" value="1"/>
</dbReference>
<dbReference type="AlphaFoldDB" id="M3H3Z3"/>
<dbReference type="Gene3D" id="3.30.70.20">
    <property type="match status" value="1"/>
</dbReference>
<proteinExistence type="predicted"/>
<dbReference type="EMBL" id="AFMD02000566">
    <property type="protein sequence ID" value="EMG19074.1"/>
    <property type="molecule type" value="Genomic_DNA"/>
</dbReference>
<feature type="domain" description="4Fe-4S ferredoxin-type" evidence="2">
    <location>
        <begin position="4"/>
        <end position="32"/>
    </location>
</feature>
<accession>M3H3Z3</accession>
<name>M3H3Z3_LEPIT</name>
<reference evidence="3 4" key="1">
    <citation type="submission" date="2013-02" db="EMBL/GenBank/DDBJ databases">
        <authorList>
            <person name="Harkins D.M."/>
            <person name="Durkin A.S."/>
            <person name="Brinkac L.M."/>
            <person name="Haft D.H."/>
            <person name="Selengut J.D."/>
            <person name="Sanka R."/>
            <person name="DePew J."/>
            <person name="Purushe J."/>
            <person name="Tulsiani S.M."/>
            <person name="Graham G.C."/>
            <person name="Burns M.-A."/>
            <person name="Dohnt M.F."/>
            <person name="Smythe L.D."/>
            <person name="McKay D.B."/>
            <person name="Craig S.B."/>
            <person name="Vinetz J.M."/>
            <person name="Sutton G.G."/>
            <person name="Nierman W.C."/>
            <person name="Fouts D.E."/>
        </authorList>
    </citation>
    <scope>NUCLEOTIDE SEQUENCE [LARGE SCALE GENOMIC DNA]</scope>
    <source>
        <strain evidence="3 4">LT2050</strain>
    </source>
</reference>
<dbReference type="PROSITE" id="PS51379">
    <property type="entry name" value="4FE4S_FER_2"/>
    <property type="match status" value="1"/>
</dbReference>
<dbReference type="InterPro" id="IPR017896">
    <property type="entry name" value="4Fe4S_Fe-S-bd"/>
</dbReference>
<dbReference type="SUPFAM" id="SSF54862">
    <property type="entry name" value="4Fe-4S ferredoxins"/>
    <property type="match status" value="1"/>
</dbReference>
<sequence>MATKIAYVDKDNCTSCNQCADNLPKYFQMDDNDTSETHIGGEMINQAPIPEEDWKIVQKEMDECPGECIQWKNNFLNKTTL</sequence>
<dbReference type="InterPro" id="IPR052395">
    <property type="entry name" value="ET_Ferredoxin"/>
</dbReference>
<dbReference type="Pfam" id="PF13459">
    <property type="entry name" value="Fer4_15"/>
    <property type="match status" value="1"/>
</dbReference>